<dbReference type="GeneID" id="25567122"/>
<sequence length="239" mass="25441">MSSGSRDRAGRDTSSAAARPVADQALAEVADALGDEAGRASELAGHPLMELLVELMELIQTAPWTESPSEGPLAAGVAVAAFLARRGVRQLDELLPGTFGDDMMWRLVAMRRVQAAELEKLHRIVMSVTSTFEAEAMAATGESSPGLLSMAARMQAVQKALKRKHSAADAALKAELDQLGQCRSKRQRLLGRGERARGDKDDRDAYAAAQAVLKAWLFEHAHHPSTTSSSTPGGGSCPR</sequence>
<evidence type="ECO:0000313" key="2">
    <source>
        <dbReference type="EMBL" id="KNC52444.1"/>
    </source>
</evidence>
<name>A0A0L0DJ63_THETB</name>
<accession>A0A0L0DJ63</accession>
<dbReference type="AlphaFoldDB" id="A0A0L0DJ63"/>
<keyword evidence="3" id="KW-1185">Reference proteome</keyword>
<dbReference type="EMBL" id="GL349472">
    <property type="protein sequence ID" value="KNC52444.1"/>
    <property type="molecule type" value="Genomic_DNA"/>
</dbReference>
<evidence type="ECO:0000313" key="3">
    <source>
        <dbReference type="Proteomes" id="UP000054408"/>
    </source>
</evidence>
<dbReference type="RefSeq" id="XP_013755484.1">
    <property type="nucleotide sequence ID" value="XM_013900030.1"/>
</dbReference>
<gene>
    <name evidence="2" type="ORF">AMSG_08426</name>
</gene>
<feature type="region of interest" description="Disordered" evidence="1">
    <location>
        <begin position="1"/>
        <end position="21"/>
    </location>
</feature>
<evidence type="ECO:0000256" key="1">
    <source>
        <dbReference type="SAM" id="MobiDB-lite"/>
    </source>
</evidence>
<protein>
    <submittedName>
        <fullName evidence="2">Uncharacterized protein</fullName>
    </submittedName>
</protein>
<organism evidence="2 3">
    <name type="scientific">Thecamonas trahens ATCC 50062</name>
    <dbReference type="NCBI Taxonomy" id="461836"/>
    <lineage>
        <taxon>Eukaryota</taxon>
        <taxon>Apusozoa</taxon>
        <taxon>Apusomonadida</taxon>
        <taxon>Apusomonadidae</taxon>
        <taxon>Thecamonas</taxon>
    </lineage>
</organism>
<feature type="compositionally biased region" description="Basic and acidic residues" evidence="1">
    <location>
        <begin position="1"/>
        <end position="11"/>
    </location>
</feature>
<reference evidence="2 3" key="1">
    <citation type="submission" date="2010-05" db="EMBL/GenBank/DDBJ databases">
        <title>The Genome Sequence of Thecamonas trahens ATCC 50062.</title>
        <authorList>
            <consortium name="The Broad Institute Genome Sequencing Platform"/>
            <person name="Russ C."/>
            <person name="Cuomo C."/>
            <person name="Shea T."/>
            <person name="Young S.K."/>
            <person name="Zeng Q."/>
            <person name="Koehrsen M."/>
            <person name="Haas B."/>
            <person name="Borodovsky M."/>
            <person name="Guigo R."/>
            <person name="Alvarado L."/>
            <person name="Berlin A."/>
            <person name="Bochicchio J."/>
            <person name="Borenstein D."/>
            <person name="Chapman S."/>
            <person name="Chen Z."/>
            <person name="Freedman E."/>
            <person name="Gellesch M."/>
            <person name="Goldberg J."/>
            <person name="Griggs A."/>
            <person name="Gujja S."/>
            <person name="Heilman E."/>
            <person name="Heiman D."/>
            <person name="Hepburn T."/>
            <person name="Howarth C."/>
            <person name="Jen D."/>
            <person name="Larson L."/>
            <person name="Mehta T."/>
            <person name="Park D."/>
            <person name="Pearson M."/>
            <person name="Roberts A."/>
            <person name="Saif S."/>
            <person name="Shenoy N."/>
            <person name="Sisk P."/>
            <person name="Stolte C."/>
            <person name="Sykes S."/>
            <person name="Thomson T."/>
            <person name="Walk T."/>
            <person name="White J."/>
            <person name="Yandava C."/>
            <person name="Burger G."/>
            <person name="Gray M.W."/>
            <person name="Holland P.W.H."/>
            <person name="King N."/>
            <person name="Lang F.B.F."/>
            <person name="Roger A.J."/>
            <person name="Ruiz-Trillo I."/>
            <person name="Lander E."/>
            <person name="Nusbaum C."/>
        </authorList>
    </citation>
    <scope>NUCLEOTIDE SEQUENCE [LARGE SCALE GENOMIC DNA]</scope>
    <source>
        <strain evidence="2 3">ATCC 50062</strain>
    </source>
</reference>
<dbReference type="Proteomes" id="UP000054408">
    <property type="component" value="Unassembled WGS sequence"/>
</dbReference>
<proteinExistence type="predicted"/>